<protein>
    <recommendedName>
        <fullName evidence="3">Tetratricopeptide repeat protein</fullName>
    </recommendedName>
</protein>
<evidence type="ECO:0000313" key="1">
    <source>
        <dbReference type="EMBL" id="SHO54703.1"/>
    </source>
</evidence>
<evidence type="ECO:0008006" key="3">
    <source>
        <dbReference type="Google" id="ProtNLM"/>
    </source>
</evidence>
<gene>
    <name evidence="1" type="ORF">VQ7734_00419</name>
</gene>
<dbReference type="STRING" id="1117707.VQ7734_00419"/>
<name>A0A1M7YPY8_9VIBR</name>
<dbReference type="Gene3D" id="1.25.40.10">
    <property type="entry name" value="Tetratricopeptide repeat domain"/>
    <property type="match status" value="1"/>
</dbReference>
<sequence>MSQLMQQKISELDMALTEFTMQPEKRILLLHATDNDFKVAYQFLSMRAAYKIESVDVIVLADSPFTEAEQYANQAVVALCQAYDRLKPLLPIGDPEFPDEPSLPDWQPEFIADDGETGIARFNRLTQELTHLYGDYFDKLMLFFIPPTVASADEWVLCMTALAEQLTNKIRLGLIDNLTPFSPLRQVLDLPDSSIEQVCFQGQSYDMMLGVLDELAQQDELVDYRRYLTQTFQYQSQQAPEKALQAAQSALQIAQQQQLKEAQVVALTALYATCVSLQDYEQAQQHTRQALSVAQTVTTEELPARDQLEAMAYINLATAEFLSCRYDPSAASYLAAAQLFQHQENWMMSYESLRMRVLCLTRLKQYDKAWESGADALVAVYQTPEDLWQSGTLAYLGKNMQQISPRQPKDEQQIFSAHMAELLGEQWQQLTDAIDMPDLPPQQEGSIA</sequence>
<organism evidence="1 2">
    <name type="scientific">Vibrio quintilis</name>
    <dbReference type="NCBI Taxonomy" id="1117707"/>
    <lineage>
        <taxon>Bacteria</taxon>
        <taxon>Pseudomonadati</taxon>
        <taxon>Pseudomonadota</taxon>
        <taxon>Gammaproteobacteria</taxon>
        <taxon>Vibrionales</taxon>
        <taxon>Vibrionaceae</taxon>
        <taxon>Vibrio</taxon>
    </lineage>
</organism>
<proteinExistence type="predicted"/>
<dbReference type="EMBL" id="FRFG01000007">
    <property type="protein sequence ID" value="SHO54703.1"/>
    <property type="molecule type" value="Genomic_DNA"/>
</dbReference>
<dbReference type="SUPFAM" id="SSF48452">
    <property type="entry name" value="TPR-like"/>
    <property type="match status" value="1"/>
</dbReference>
<keyword evidence="2" id="KW-1185">Reference proteome</keyword>
<dbReference type="RefSeq" id="WP_073579616.1">
    <property type="nucleotide sequence ID" value="NZ_AP024897.1"/>
</dbReference>
<evidence type="ECO:0000313" key="2">
    <source>
        <dbReference type="Proteomes" id="UP000184600"/>
    </source>
</evidence>
<dbReference type="Proteomes" id="UP000184600">
    <property type="component" value="Unassembled WGS sequence"/>
</dbReference>
<accession>A0A1M7YPY8</accession>
<dbReference type="AlphaFoldDB" id="A0A1M7YPY8"/>
<reference evidence="2" key="1">
    <citation type="submission" date="2016-12" db="EMBL/GenBank/DDBJ databases">
        <authorList>
            <person name="Rodrigo-Torres L."/>
            <person name="Arahal R.D."/>
            <person name="Lucena T."/>
        </authorList>
    </citation>
    <scope>NUCLEOTIDE SEQUENCE [LARGE SCALE GENOMIC DNA]</scope>
</reference>
<dbReference type="OrthoDB" id="1489669at2"/>
<dbReference type="InterPro" id="IPR011990">
    <property type="entry name" value="TPR-like_helical_dom_sf"/>
</dbReference>